<evidence type="ECO:0000256" key="6">
    <source>
        <dbReference type="ARBA" id="ARBA00022679"/>
    </source>
</evidence>
<dbReference type="RefSeq" id="WP_184651889.1">
    <property type="nucleotide sequence ID" value="NZ_JACHFR010000001.1"/>
</dbReference>
<dbReference type="SUPFAM" id="SSF55874">
    <property type="entry name" value="ATPase domain of HSP90 chaperone/DNA topoisomerase II/histidine kinase"/>
    <property type="match status" value="1"/>
</dbReference>
<evidence type="ECO:0000256" key="11">
    <source>
        <dbReference type="ARBA" id="ARBA00022989"/>
    </source>
</evidence>
<evidence type="ECO:0000256" key="8">
    <source>
        <dbReference type="ARBA" id="ARBA00022741"/>
    </source>
</evidence>
<dbReference type="InterPro" id="IPR003594">
    <property type="entry name" value="HATPase_dom"/>
</dbReference>
<dbReference type="InterPro" id="IPR003661">
    <property type="entry name" value="HisK_dim/P_dom"/>
</dbReference>
<dbReference type="Pfam" id="PF00672">
    <property type="entry name" value="HAMP"/>
    <property type="match status" value="1"/>
</dbReference>
<dbReference type="CDD" id="cd00082">
    <property type="entry name" value="HisKA"/>
    <property type="match status" value="1"/>
</dbReference>
<dbReference type="InterPro" id="IPR005467">
    <property type="entry name" value="His_kinase_dom"/>
</dbReference>
<dbReference type="PANTHER" id="PTHR45528:SF1">
    <property type="entry name" value="SENSOR HISTIDINE KINASE CPXA"/>
    <property type="match status" value="1"/>
</dbReference>
<dbReference type="PRINTS" id="PR00344">
    <property type="entry name" value="BCTRLSENSOR"/>
</dbReference>
<evidence type="ECO:0000313" key="19">
    <source>
        <dbReference type="Proteomes" id="UP000578697"/>
    </source>
</evidence>
<dbReference type="SUPFAM" id="SSF158472">
    <property type="entry name" value="HAMP domain-like"/>
    <property type="match status" value="1"/>
</dbReference>
<evidence type="ECO:0000256" key="4">
    <source>
        <dbReference type="ARBA" id="ARBA00022475"/>
    </source>
</evidence>
<evidence type="ECO:0000259" key="16">
    <source>
        <dbReference type="PROSITE" id="PS50885"/>
    </source>
</evidence>
<dbReference type="EMBL" id="CP031517">
    <property type="protein sequence ID" value="QOS39842.1"/>
    <property type="molecule type" value="Genomic_DNA"/>
</dbReference>
<comment type="catalytic activity">
    <reaction evidence="1">
        <text>ATP + protein L-histidine = ADP + protein N-phospho-L-histidine.</text>
        <dbReference type="EC" id="2.7.13.3"/>
    </reaction>
</comment>
<dbReference type="KEGG" id="trc:DYE49_04990"/>
<evidence type="ECO:0000256" key="7">
    <source>
        <dbReference type="ARBA" id="ARBA00022692"/>
    </source>
</evidence>
<dbReference type="GO" id="GO:0005524">
    <property type="term" value="F:ATP binding"/>
    <property type="evidence" value="ECO:0007669"/>
    <property type="project" value="UniProtKB-KW"/>
</dbReference>
<evidence type="ECO:0000256" key="12">
    <source>
        <dbReference type="ARBA" id="ARBA00023012"/>
    </source>
</evidence>
<protein>
    <recommendedName>
        <fullName evidence="3">histidine kinase</fullName>
        <ecNumber evidence="3">2.7.13.3</ecNumber>
    </recommendedName>
</protein>
<dbReference type="Proteomes" id="UP000578697">
    <property type="component" value="Unassembled WGS sequence"/>
</dbReference>
<keyword evidence="5" id="KW-0597">Phosphoprotein</keyword>
<dbReference type="Gene3D" id="1.10.287.130">
    <property type="match status" value="1"/>
</dbReference>
<dbReference type="CDD" id="cd00075">
    <property type="entry name" value="HATPase"/>
    <property type="match status" value="1"/>
</dbReference>
<keyword evidence="19" id="KW-1185">Reference proteome</keyword>
<evidence type="ECO:0000256" key="5">
    <source>
        <dbReference type="ARBA" id="ARBA00022553"/>
    </source>
</evidence>
<sequence length="465" mass="52489">MKIKKQLQILILIIVIIPLTAVISLPVYHYLNSPERYLMQGYKEVRRLGNISMSDNEWQEIKDAIKHVPPGIQLLIYYDNTVITSSIPQIKSGQTITTEELFDFIHSTSGEYDYQIHEGRSGSGISGKKGFRNILIISRASIHKNKQKRTAKFILPAITFLILFETGAIIAIWKVSRSIASSISYVEEHTRKIADGNLDARLDENRLKKTNSNEITSLIKSLEKMRSSLKEDEERRVKFIMGISHDLRTPVALIKGYTEAITDGVAGEMDSESVKNSLKIIHDKSEVLEDMINDLIDYVKLNNTEWARNLVVTPLKPVITDILSSCCSTAELYNRKITSLIQVDEQTKIPMDKTLFERAIQNIFGNAVRYTKDGDSIELKAEQKDCCIEVSIKDSGCGIEEKDLEHIFDLFYRGTSSRREAGYGIGLSVVKTIIDSMNWNISVSSKIKEGTCFTISIPLNGNRIS</sequence>
<organism evidence="17 19">
    <name type="scientific">Treponema rectale</name>
    <dbReference type="NCBI Taxonomy" id="744512"/>
    <lineage>
        <taxon>Bacteria</taxon>
        <taxon>Pseudomonadati</taxon>
        <taxon>Spirochaetota</taxon>
        <taxon>Spirochaetia</taxon>
        <taxon>Spirochaetales</taxon>
        <taxon>Treponemataceae</taxon>
        <taxon>Treponema</taxon>
    </lineage>
</organism>
<evidence type="ECO:0000256" key="10">
    <source>
        <dbReference type="ARBA" id="ARBA00022840"/>
    </source>
</evidence>
<dbReference type="PROSITE" id="PS50885">
    <property type="entry name" value="HAMP"/>
    <property type="match status" value="1"/>
</dbReference>
<evidence type="ECO:0000256" key="2">
    <source>
        <dbReference type="ARBA" id="ARBA00004651"/>
    </source>
</evidence>
<evidence type="ECO:0000256" key="9">
    <source>
        <dbReference type="ARBA" id="ARBA00022777"/>
    </source>
</evidence>
<proteinExistence type="predicted"/>
<evidence type="ECO:0000256" key="14">
    <source>
        <dbReference type="SAM" id="Phobius"/>
    </source>
</evidence>
<evidence type="ECO:0000256" key="13">
    <source>
        <dbReference type="ARBA" id="ARBA00023136"/>
    </source>
</evidence>
<feature type="transmembrane region" description="Helical" evidence="14">
    <location>
        <begin position="153"/>
        <end position="173"/>
    </location>
</feature>
<keyword evidence="10" id="KW-0067">ATP-binding</keyword>
<dbReference type="InterPro" id="IPR050398">
    <property type="entry name" value="HssS/ArlS-like"/>
</dbReference>
<reference evidence="18 20" key="1">
    <citation type="submission" date="2018-08" db="EMBL/GenBank/DDBJ databases">
        <title>The first complete genome of Treponema rectale (CHPAT), a commensal spirochete of the bovine rectum.</title>
        <authorList>
            <person name="Staton G.J."/>
            <person name="Clegg S.R."/>
            <person name="Carter S.D."/>
            <person name="Radford A.D."/>
            <person name="Darby A."/>
            <person name="Hall N."/>
            <person name="Birtles R.J."/>
            <person name="Evans N.J."/>
        </authorList>
    </citation>
    <scope>NUCLEOTIDE SEQUENCE [LARGE SCALE GENOMIC DNA]</scope>
    <source>
        <strain evidence="18 20">CHPA</strain>
    </source>
</reference>
<evidence type="ECO:0000259" key="15">
    <source>
        <dbReference type="PROSITE" id="PS50109"/>
    </source>
</evidence>
<keyword evidence="9 17" id="KW-0418">Kinase</keyword>
<feature type="domain" description="Histidine kinase" evidence="15">
    <location>
        <begin position="242"/>
        <end position="461"/>
    </location>
</feature>
<dbReference type="Gene3D" id="3.30.565.10">
    <property type="entry name" value="Histidine kinase-like ATPase, C-terminal domain"/>
    <property type="match status" value="1"/>
</dbReference>
<evidence type="ECO:0000313" key="20">
    <source>
        <dbReference type="Proteomes" id="UP000593591"/>
    </source>
</evidence>
<dbReference type="InterPro" id="IPR003660">
    <property type="entry name" value="HAMP_dom"/>
</dbReference>
<name>A0A840SCL7_9SPIR</name>
<keyword evidence="8" id="KW-0547">Nucleotide-binding</keyword>
<feature type="domain" description="HAMP" evidence="16">
    <location>
        <begin position="177"/>
        <end position="234"/>
    </location>
</feature>
<accession>A0A840SCL7</accession>
<dbReference type="PANTHER" id="PTHR45528">
    <property type="entry name" value="SENSOR HISTIDINE KINASE CPXA"/>
    <property type="match status" value="1"/>
</dbReference>
<evidence type="ECO:0000313" key="18">
    <source>
        <dbReference type="EMBL" id="QOS39842.1"/>
    </source>
</evidence>
<feature type="transmembrane region" description="Helical" evidence="14">
    <location>
        <begin position="6"/>
        <end position="31"/>
    </location>
</feature>
<comment type="subcellular location">
    <subcellularLocation>
        <location evidence="2">Cell membrane</location>
        <topology evidence="2">Multi-pass membrane protein</topology>
    </subcellularLocation>
</comment>
<dbReference type="AlphaFoldDB" id="A0A840SCL7"/>
<dbReference type="Pfam" id="PF00512">
    <property type="entry name" value="HisKA"/>
    <property type="match status" value="1"/>
</dbReference>
<keyword evidence="6" id="KW-0808">Transferase</keyword>
<evidence type="ECO:0000313" key="17">
    <source>
        <dbReference type="EMBL" id="MBB5218470.1"/>
    </source>
</evidence>
<dbReference type="SUPFAM" id="SSF47384">
    <property type="entry name" value="Homodimeric domain of signal transducing histidine kinase"/>
    <property type="match status" value="1"/>
</dbReference>
<dbReference type="CDD" id="cd06225">
    <property type="entry name" value="HAMP"/>
    <property type="match status" value="1"/>
</dbReference>
<dbReference type="Pfam" id="PF02518">
    <property type="entry name" value="HATPase_c"/>
    <property type="match status" value="1"/>
</dbReference>
<dbReference type="SMART" id="SM00388">
    <property type="entry name" value="HisKA"/>
    <property type="match status" value="1"/>
</dbReference>
<keyword evidence="13 14" id="KW-0472">Membrane</keyword>
<evidence type="ECO:0000256" key="3">
    <source>
        <dbReference type="ARBA" id="ARBA00012438"/>
    </source>
</evidence>
<keyword evidence="7 14" id="KW-0812">Transmembrane</keyword>
<dbReference type="InterPro" id="IPR036097">
    <property type="entry name" value="HisK_dim/P_sf"/>
</dbReference>
<dbReference type="Gene3D" id="6.10.340.10">
    <property type="match status" value="1"/>
</dbReference>
<dbReference type="PROSITE" id="PS50109">
    <property type="entry name" value="HIS_KIN"/>
    <property type="match status" value="1"/>
</dbReference>
<dbReference type="InterPro" id="IPR004358">
    <property type="entry name" value="Sig_transdc_His_kin-like_C"/>
</dbReference>
<keyword evidence="11 14" id="KW-1133">Transmembrane helix</keyword>
<evidence type="ECO:0000256" key="1">
    <source>
        <dbReference type="ARBA" id="ARBA00000085"/>
    </source>
</evidence>
<dbReference type="SMART" id="SM00387">
    <property type="entry name" value="HATPase_c"/>
    <property type="match status" value="1"/>
</dbReference>
<dbReference type="EC" id="2.7.13.3" evidence="3"/>
<keyword evidence="4" id="KW-1003">Cell membrane</keyword>
<reference evidence="17 19" key="2">
    <citation type="submission" date="2020-08" db="EMBL/GenBank/DDBJ databases">
        <title>Genomic Encyclopedia of Type Strains, Phase IV (KMG-IV): sequencing the most valuable type-strain genomes for metagenomic binning, comparative biology and taxonomic classification.</title>
        <authorList>
            <person name="Goeker M."/>
        </authorList>
    </citation>
    <scope>NUCLEOTIDE SEQUENCE [LARGE SCALE GENOMIC DNA]</scope>
    <source>
        <strain evidence="17 19">DSM 103679</strain>
    </source>
</reference>
<dbReference type="Proteomes" id="UP000593591">
    <property type="component" value="Chromosome"/>
</dbReference>
<dbReference type="GO" id="GO:0005886">
    <property type="term" value="C:plasma membrane"/>
    <property type="evidence" value="ECO:0007669"/>
    <property type="project" value="UniProtKB-SubCell"/>
</dbReference>
<dbReference type="InterPro" id="IPR036890">
    <property type="entry name" value="HATPase_C_sf"/>
</dbReference>
<gene>
    <name evidence="18" type="ORF">DYE49_04990</name>
    <name evidence="17" type="ORF">HNP77_000814</name>
</gene>
<dbReference type="GO" id="GO:0000155">
    <property type="term" value="F:phosphorelay sensor kinase activity"/>
    <property type="evidence" value="ECO:0007669"/>
    <property type="project" value="InterPro"/>
</dbReference>
<dbReference type="EMBL" id="JACHFR010000001">
    <property type="protein sequence ID" value="MBB5218470.1"/>
    <property type="molecule type" value="Genomic_DNA"/>
</dbReference>
<keyword evidence="12" id="KW-0902">Two-component regulatory system</keyword>
<dbReference type="SMART" id="SM00304">
    <property type="entry name" value="HAMP"/>
    <property type="match status" value="1"/>
</dbReference>